<sequence>MGTHLLILIIGRVMKILECVRYDQVIEHVANQKISIDLDDAVKVNYAKFQGVEVPQGEGEKVLKAVLLAKI</sequence>
<proteinExistence type="predicted"/>
<evidence type="ECO:0000313" key="1">
    <source>
        <dbReference type="EMBL" id="WAG62577.1"/>
    </source>
</evidence>
<name>A0AA47ELU9_9CLOT</name>
<accession>A0AA47ELU9</accession>
<gene>
    <name evidence="1" type="ORF">LL038_10200</name>
</gene>
<evidence type="ECO:0000313" key="2">
    <source>
        <dbReference type="Proteomes" id="UP001164733"/>
    </source>
</evidence>
<reference evidence="1" key="1">
    <citation type="submission" date="2021-11" db="EMBL/GenBank/DDBJ databases">
        <title>Clostridia strains as spoilage organisms.</title>
        <authorList>
            <person name="Wambui J."/>
            <person name="Stevens M.J.A."/>
            <person name="Stephan R."/>
        </authorList>
    </citation>
    <scope>NUCLEOTIDE SEQUENCE</scope>
    <source>
        <strain evidence="1">CF009</strain>
    </source>
</reference>
<dbReference type="EMBL" id="CP086239">
    <property type="protein sequence ID" value="WAG62577.1"/>
    <property type="molecule type" value="Genomic_DNA"/>
</dbReference>
<dbReference type="Proteomes" id="UP001164733">
    <property type="component" value="Chromosome"/>
</dbReference>
<protein>
    <submittedName>
        <fullName evidence="1">BREX-1 system adenine-specific DNA-methyltransferase PglX</fullName>
    </submittedName>
</protein>
<organism evidence="1 2">
    <name type="scientific">Clostridium estertheticum</name>
    <dbReference type="NCBI Taxonomy" id="238834"/>
    <lineage>
        <taxon>Bacteria</taxon>
        <taxon>Bacillati</taxon>
        <taxon>Bacillota</taxon>
        <taxon>Clostridia</taxon>
        <taxon>Eubacteriales</taxon>
        <taxon>Clostridiaceae</taxon>
        <taxon>Clostridium</taxon>
    </lineage>
</organism>
<dbReference type="RefSeq" id="WP_216127331.1">
    <property type="nucleotide sequence ID" value="NZ_CP086239.1"/>
</dbReference>
<dbReference type="AlphaFoldDB" id="A0AA47ELU9"/>